<evidence type="ECO:0000256" key="3">
    <source>
        <dbReference type="ARBA" id="ARBA00023163"/>
    </source>
</evidence>
<organism evidence="6 8">
    <name type="scientific">Corynebacterium curieae</name>
    <dbReference type="NCBI Taxonomy" id="2913500"/>
    <lineage>
        <taxon>Bacteria</taxon>
        <taxon>Bacillati</taxon>
        <taxon>Actinomycetota</taxon>
        <taxon>Actinomycetes</taxon>
        <taxon>Mycobacteriales</taxon>
        <taxon>Corynebacteriaceae</taxon>
        <taxon>Corynebacterium</taxon>
    </lineage>
</organism>
<dbReference type="GO" id="GO:0004845">
    <property type="term" value="F:uracil phosphoribosyltransferase activity"/>
    <property type="evidence" value="ECO:0007669"/>
    <property type="project" value="UniProtKB-UniRule"/>
</dbReference>
<comment type="function">
    <text evidence="4">Regulates the transcription of the pyrimidine nucleotide (pyr) operon in response to exogenous pyrimidines.</text>
</comment>
<feature type="short sequence motif" description="PRPP-binding" evidence="4">
    <location>
        <begin position="104"/>
        <end position="116"/>
    </location>
</feature>
<evidence type="ECO:0000313" key="6">
    <source>
        <dbReference type="EMBL" id="MCZ9308128.1"/>
    </source>
</evidence>
<reference evidence="7 9" key="2">
    <citation type="submission" date="2023-08" db="EMBL/GenBank/DDBJ databases">
        <title>Genomic characterization of the C. tuberculostearicum species complex, a ubiquitous member of the human skin microbiome.</title>
        <authorList>
            <person name="Ahmed N."/>
            <person name="Deming C."/>
            <person name="Conlan S."/>
            <person name="Segre J."/>
        </authorList>
    </citation>
    <scope>NUCLEOTIDE SEQUENCE [LARGE SCALE GENOMIC DNA]</scope>
    <source>
        <strain evidence="7 9">CTNIH19</strain>
    </source>
</reference>
<dbReference type="EMBL" id="JAKMUU010000016">
    <property type="protein sequence ID" value="MCZ9308128.1"/>
    <property type="molecule type" value="Genomic_DNA"/>
</dbReference>
<dbReference type="InterPro" id="IPR023050">
    <property type="entry name" value="PyrR"/>
</dbReference>
<evidence type="ECO:0000313" key="9">
    <source>
        <dbReference type="Proteomes" id="UP001185631"/>
    </source>
</evidence>
<dbReference type="RefSeq" id="WP_239208176.1">
    <property type="nucleotide sequence ID" value="NZ_JAKMUU010000016.1"/>
</dbReference>
<evidence type="ECO:0000313" key="7">
    <source>
        <dbReference type="EMBL" id="MDV2425020.1"/>
    </source>
</evidence>
<dbReference type="NCBIfam" id="NF003549">
    <property type="entry name" value="PRK05205.1-5"/>
    <property type="match status" value="1"/>
</dbReference>
<comment type="catalytic activity">
    <reaction evidence="4">
        <text>UMP + diphosphate = 5-phospho-alpha-D-ribose 1-diphosphate + uracil</text>
        <dbReference type="Rhea" id="RHEA:13017"/>
        <dbReference type="ChEBI" id="CHEBI:17568"/>
        <dbReference type="ChEBI" id="CHEBI:33019"/>
        <dbReference type="ChEBI" id="CHEBI:57865"/>
        <dbReference type="ChEBI" id="CHEBI:58017"/>
        <dbReference type="EC" id="2.4.2.9"/>
    </reaction>
</comment>
<dbReference type="SUPFAM" id="SSF53271">
    <property type="entry name" value="PRTase-like"/>
    <property type="match status" value="1"/>
</dbReference>
<feature type="domain" description="Phosphoribosyltransferase" evidence="5">
    <location>
        <begin position="17"/>
        <end position="160"/>
    </location>
</feature>
<dbReference type="Gene3D" id="3.40.50.2020">
    <property type="match status" value="1"/>
</dbReference>
<keyword evidence="9" id="KW-1185">Reference proteome</keyword>
<dbReference type="PANTHER" id="PTHR11608">
    <property type="entry name" value="BIFUNCTIONAL PROTEIN PYRR"/>
    <property type="match status" value="1"/>
</dbReference>
<dbReference type="Pfam" id="PF00156">
    <property type="entry name" value="Pribosyltran"/>
    <property type="match status" value="1"/>
</dbReference>
<keyword evidence="2 4" id="KW-0805">Transcription regulation</keyword>
<dbReference type="Proteomes" id="UP001146430">
    <property type="component" value="Unassembled WGS sequence"/>
</dbReference>
<evidence type="ECO:0000256" key="4">
    <source>
        <dbReference type="HAMAP-Rule" id="MF_01219"/>
    </source>
</evidence>
<dbReference type="GO" id="GO:0006355">
    <property type="term" value="P:regulation of DNA-templated transcription"/>
    <property type="evidence" value="ECO:0007669"/>
    <property type="project" value="UniProtKB-UniRule"/>
</dbReference>
<comment type="function">
    <text evidence="4">Also displays a weak uracil phosphoribosyltransferase activity which is not physiologically significant.</text>
</comment>
<evidence type="ECO:0000313" key="8">
    <source>
        <dbReference type="Proteomes" id="UP001146430"/>
    </source>
</evidence>
<dbReference type="InterPro" id="IPR029057">
    <property type="entry name" value="PRTase-like"/>
</dbReference>
<dbReference type="HAMAP" id="MF_01219">
    <property type="entry name" value="PyrR"/>
    <property type="match status" value="1"/>
</dbReference>
<protein>
    <recommendedName>
        <fullName evidence="4">Bifunctional protein PyrR</fullName>
    </recommendedName>
    <domain>
        <recommendedName>
            <fullName evidence="4">Pyrimidine operon regulatory protein</fullName>
        </recommendedName>
    </domain>
    <domain>
        <recommendedName>
            <fullName evidence="4">Uracil phosphoribosyltransferase</fullName>
            <shortName evidence="4">UPRTase</shortName>
            <ecNumber evidence="4">2.4.2.9</ecNumber>
        </recommendedName>
    </domain>
</protein>
<dbReference type="PANTHER" id="PTHR11608:SF0">
    <property type="entry name" value="BIFUNCTIONAL PROTEIN PYRR"/>
    <property type="match status" value="1"/>
</dbReference>
<proteinExistence type="inferred from homology"/>
<evidence type="ECO:0000259" key="5">
    <source>
        <dbReference type="Pfam" id="PF00156"/>
    </source>
</evidence>
<comment type="similarity">
    <text evidence="1 4">Belongs to the purine/pyrimidine phosphoribosyltransferase family. PyrR subfamily.</text>
</comment>
<evidence type="ECO:0000256" key="1">
    <source>
        <dbReference type="ARBA" id="ARBA00005565"/>
    </source>
</evidence>
<dbReference type="InterPro" id="IPR050137">
    <property type="entry name" value="PyrR_bifunctional"/>
</dbReference>
<gene>
    <name evidence="4 6" type="primary">pyrR</name>
    <name evidence="6" type="ORF">L8V01_11690</name>
    <name evidence="7" type="ORF">RAE13_11495</name>
</gene>
<dbReference type="AlphaFoldDB" id="A0A9X3MEX6"/>
<dbReference type="Proteomes" id="UP001185631">
    <property type="component" value="Unassembled WGS sequence"/>
</dbReference>
<dbReference type="CDD" id="cd06223">
    <property type="entry name" value="PRTases_typeI"/>
    <property type="match status" value="1"/>
</dbReference>
<dbReference type="NCBIfam" id="NF003547">
    <property type="entry name" value="PRK05205.1-3"/>
    <property type="match status" value="1"/>
</dbReference>
<dbReference type="InterPro" id="IPR000836">
    <property type="entry name" value="PRTase_dom"/>
</dbReference>
<dbReference type="FunFam" id="3.40.50.2020:FF:000020">
    <property type="entry name" value="Bifunctional protein PyrR"/>
    <property type="match status" value="1"/>
</dbReference>
<dbReference type="EMBL" id="JAVBID010000022">
    <property type="protein sequence ID" value="MDV2425020.1"/>
    <property type="molecule type" value="Genomic_DNA"/>
</dbReference>
<sequence length="185" mass="20431">MTRRRSRIMRELMDAADINRTLDRISHQIIEKTADADRVVLLGIPSGGVPLAKRLATKIEQYGGKTIPSGSLDTTLYRDDLRGRPHRALQPTSIPDEGIDGATVVLVDDVLYSGRTIRAALDSLRDLGRPARIQLAVLMDRGHRELPIRADYVGKNLPTSTEEKVAVLLEEIDGSDSVILTRKEA</sequence>
<name>A0A9X3MEX6_9CORY</name>
<accession>A0A9X3MEX6</accession>
<keyword evidence="3 4" id="KW-0804">Transcription</keyword>
<keyword evidence="4 6" id="KW-0328">Glycosyltransferase</keyword>
<keyword evidence="4 6" id="KW-0808">Transferase</keyword>
<reference evidence="6" key="1">
    <citation type="submission" date="2022-02" db="EMBL/GenBank/DDBJ databases">
        <title>Corynebacterium sp. from urogenital microbiome.</title>
        <authorList>
            <person name="Cappelli E.A."/>
            <person name="Ribeiro T.G."/>
            <person name="Peixe L."/>
        </authorList>
    </citation>
    <scope>NUCLEOTIDE SEQUENCE</scope>
    <source>
        <strain evidence="6">C8Ua_181</strain>
    </source>
</reference>
<evidence type="ECO:0000256" key="2">
    <source>
        <dbReference type="ARBA" id="ARBA00023015"/>
    </source>
</evidence>
<dbReference type="EC" id="2.4.2.9" evidence="4"/>
<comment type="caution">
    <text evidence="6">The sequence shown here is derived from an EMBL/GenBank/DDBJ whole genome shotgun (WGS) entry which is preliminary data.</text>
</comment>